<evidence type="ECO:0000256" key="10">
    <source>
        <dbReference type="SAM" id="Coils"/>
    </source>
</evidence>
<protein>
    <recommendedName>
        <fullName evidence="3">histidine kinase</fullName>
        <ecNumber evidence="3">2.7.13.3</ecNumber>
    </recommendedName>
</protein>
<dbReference type="SUPFAM" id="SSF55874">
    <property type="entry name" value="ATPase domain of HSP90 chaperone/DNA topoisomerase II/histidine kinase"/>
    <property type="match status" value="1"/>
</dbReference>
<keyword evidence="4" id="KW-1003">Cell membrane</keyword>
<dbReference type="SUPFAM" id="SSF47384">
    <property type="entry name" value="Homodimeric domain of signal transducing histidine kinase"/>
    <property type="match status" value="1"/>
</dbReference>
<accession>A0ABP7TLA7</accession>
<evidence type="ECO:0000256" key="8">
    <source>
        <dbReference type="ARBA" id="ARBA00022989"/>
    </source>
</evidence>
<gene>
    <name evidence="13" type="ORF">GCM10022386_09480</name>
</gene>
<dbReference type="InterPro" id="IPR019734">
    <property type="entry name" value="TPR_rpt"/>
</dbReference>
<dbReference type="InterPro" id="IPR011990">
    <property type="entry name" value="TPR-like_helical_dom_sf"/>
</dbReference>
<feature type="domain" description="Histidine kinase" evidence="12">
    <location>
        <begin position="396"/>
        <end position="612"/>
    </location>
</feature>
<evidence type="ECO:0000256" key="9">
    <source>
        <dbReference type="ARBA" id="ARBA00023136"/>
    </source>
</evidence>
<dbReference type="SMART" id="SM00028">
    <property type="entry name" value="TPR"/>
    <property type="match status" value="5"/>
</dbReference>
<keyword evidence="5" id="KW-0808">Transferase</keyword>
<dbReference type="SMART" id="SM00388">
    <property type="entry name" value="HisKA"/>
    <property type="match status" value="1"/>
</dbReference>
<evidence type="ECO:0000256" key="7">
    <source>
        <dbReference type="ARBA" id="ARBA00022777"/>
    </source>
</evidence>
<feature type="coiled-coil region" evidence="10">
    <location>
        <begin position="291"/>
        <end position="330"/>
    </location>
</feature>
<proteinExistence type="predicted"/>
<dbReference type="EMBL" id="BAABCR010000013">
    <property type="protein sequence ID" value="GAA4027985.1"/>
    <property type="molecule type" value="Genomic_DNA"/>
</dbReference>
<comment type="catalytic activity">
    <reaction evidence="1">
        <text>ATP + protein L-histidine = ADP + protein N-phospho-L-histidine.</text>
        <dbReference type="EC" id="2.7.13.3"/>
    </reaction>
</comment>
<dbReference type="InterPro" id="IPR036890">
    <property type="entry name" value="HATPase_C_sf"/>
</dbReference>
<comment type="caution">
    <text evidence="13">The sequence shown here is derived from an EMBL/GenBank/DDBJ whole genome shotgun (WGS) entry which is preliminary data.</text>
</comment>
<evidence type="ECO:0000259" key="12">
    <source>
        <dbReference type="PROSITE" id="PS50109"/>
    </source>
</evidence>
<sequence length="612" mass="70403">MLAYPNQVFAAFSPKDSIDYYLQESKKYSYTDFQKAKLYLYKADKIARLAQDKNSIANVMLQLGANYYINGSYDIALKNYIKAAVICETENNKLGLAKALMGQGLIQQVYGRDKEALKNFKKSIAICRVLNDAQYTVKNLLNIGISQSNLSQFDEAYRSFLESLKLGEQYQLTNDSQMARNKLANIHFIKNNLDSATYYYQKVINDSQKPNLWEEAFALSGLSETYLKAGNYTQAEDYGLRGFKAAKMVGAKWDIARSSEILSKVYFRQKNFKSAYHYLMINKKYNDLLFAESKIREVNILQLEAKEAENEKLEAKAETAQQKLNNIRIFVGCIILLFLSLSIFTYYYYKYNKQRGKFYKEIDIKNREIQSQQSLITSQNIVLEELNQTKNRIFSILSHDLKTPINSLIQVIELNKQNDLTKEEQLFVFEKLQKQVEGTALVLNNLLRWANSQIDGTSIIFEKIALNQIAEESISSFYAEVAKKKVSFEHSYNNDIFIKADIGQTRIIIQNIIANAVKFAPLNSHIEIFYSSDNHYQKIHIKDFGNGLNQQKIEEILSFNRRLSSEKGTSMEEGTGLGLLLVKQFLINNKGQLNIKSIEGEMTEFIISFLKD</sequence>
<dbReference type="Pfam" id="PF02518">
    <property type="entry name" value="HATPase_c"/>
    <property type="match status" value="1"/>
</dbReference>
<dbReference type="Gene3D" id="1.25.40.10">
    <property type="entry name" value="Tetratricopeptide repeat domain"/>
    <property type="match status" value="1"/>
</dbReference>
<dbReference type="PROSITE" id="PS50109">
    <property type="entry name" value="HIS_KIN"/>
    <property type="match status" value="1"/>
</dbReference>
<dbReference type="EC" id="2.7.13.3" evidence="3"/>
<dbReference type="PANTHER" id="PTHR45453">
    <property type="entry name" value="PHOSPHATE REGULON SENSOR PROTEIN PHOR"/>
    <property type="match status" value="1"/>
</dbReference>
<keyword evidence="6 11" id="KW-0812">Transmembrane</keyword>
<evidence type="ECO:0000256" key="5">
    <source>
        <dbReference type="ARBA" id="ARBA00022679"/>
    </source>
</evidence>
<evidence type="ECO:0000313" key="13">
    <source>
        <dbReference type="EMBL" id="GAA4027985.1"/>
    </source>
</evidence>
<dbReference type="SMART" id="SM00387">
    <property type="entry name" value="HATPase_c"/>
    <property type="match status" value="1"/>
</dbReference>
<dbReference type="InterPro" id="IPR005467">
    <property type="entry name" value="His_kinase_dom"/>
</dbReference>
<keyword evidence="7" id="KW-0418">Kinase</keyword>
<keyword evidence="10" id="KW-0175">Coiled coil</keyword>
<evidence type="ECO:0000256" key="1">
    <source>
        <dbReference type="ARBA" id="ARBA00000085"/>
    </source>
</evidence>
<dbReference type="Gene3D" id="3.30.565.10">
    <property type="entry name" value="Histidine kinase-like ATPase, C-terminal domain"/>
    <property type="match status" value="1"/>
</dbReference>
<evidence type="ECO:0000256" key="11">
    <source>
        <dbReference type="SAM" id="Phobius"/>
    </source>
</evidence>
<name>A0ABP7TLA7_9FLAO</name>
<evidence type="ECO:0000256" key="2">
    <source>
        <dbReference type="ARBA" id="ARBA00004651"/>
    </source>
</evidence>
<dbReference type="Pfam" id="PF13424">
    <property type="entry name" value="TPR_12"/>
    <property type="match status" value="1"/>
</dbReference>
<evidence type="ECO:0000256" key="4">
    <source>
        <dbReference type="ARBA" id="ARBA00022475"/>
    </source>
</evidence>
<organism evidence="13 14">
    <name type="scientific">Flavobacterium cheonhonense</name>
    <dbReference type="NCBI Taxonomy" id="706185"/>
    <lineage>
        <taxon>Bacteria</taxon>
        <taxon>Pseudomonadati</taxon>
        <taxon>Bacteroidota</taxon>
        <taxon>Flavobacteriia</taxon>
        <taxon>Flavobacteriales</taxon>
        <taxon>Flavobacteriaceae</taxon>
        <taxon>Flavobacterium</taxon>
    </lineage>
</organism>
<dbReference type="Proteomes" id="UP001500968">
    <property type="component" value="Unassembled WGS sequence"/>
</dbReference>
<comment type="subcellular location">
    <subcellularLocation>
        <location evidence="2">Cell membrane</location>
        <topology evidence="2">Multi-pass membrane protein</topology>
    </subcellularLocation>
</comment>
<dbReference type="InterPro" id="IPR050351">
    <property type="entry name" value="BphY/WalK/GraS-like"/>
</dbReference>
<dbReference type="InterPro" id="IPR003661">
    <property type="entry name" value="HisK_dim/P_dom"/>
</dbReference>
<feature type="transmembrane region" description="Helical" evidence="11">
    <location>
        <begin position="329"/>
        <end position="349"/>
    </location>
</feature>
<evidence type="ECO:0000256" key="3">
    <source>
        <dbReference type="ARBA" id="ARBA00012438"/>
    </source>
</evidence>
<dbReference type="CDD" id="cd00082">
    <property type="entry name" value="HisKA"/>
    <property type="match status" value="1"/>
</dbReference>
<keyword evidence="8 11" id="KW-1133">Transmembrane helix</keyword>
<keyword evidence="14" id="KW-1185">Reference proteome</keyword>
<dbReference type="PANTHER" id="PTHR45453:SF2">
    <property type="entry name" value="HISTIDINE KINASE"/>
    <property type="match status" value="1"/>
</dbReference>
<dbReference type="SUPFAM" id="SSF48452">
    <property type="entry name" value="TPR-like"/>
    <property type="match status" value="2"/>
</dbReference>
<dbReference type="InterPro" id="IPR003594">
    <property type="entry name" value="HATPase_dom"/>
</dbReference>
<dbReference type="InterPro" id="IPR036097">
    <property type="entry name" value="HisK_dim/P_sf"/>
</dbReference>
<dbReference type="Gene3D" id="1.10.287.130">
    <property type="match status" value="1"/>
</dbReference>
<reference evidence="14" key="1">
    <citation type="journal article" date="2019" name="Int. J. Syst. Evol. Microbiol.">
        <title>The Global Catalogue of Microorganisms (GCM) 10K type strain sequencing project: providing services to taxonomists for standard genome sequencing and annotation.</title>
        <authorList>
            <consortium name="The Broad Institute Genomics Platform"/>
            <consortium name="The Broad Institute Genome Sequencing Center for Infectious Disease"/>
            <person name="Wu L."/>
            <person name="Ma J."/>
        </authorList>
    </citation>
    <scope>NUCLEOTIDE SEQUENCE [LARGE SCALE GENOMIC DNA]</scope>
    <source>
        <strain evidence="14">JCM 17064</strain>
    </source>
</reference>
<evidence type="ECO:0000313" key="14">
    <source>
        <dbReference type="Proteomes" id="UP001500968"/>
    </source>
</evidence>
<evidence type="ECO:0000256" key="6">
    <source>
        <dbReference type="ARBA" id="ARBA00022692"/>
    </source>
</evidence>
<keyword evidence="9 11" id="KW-0472">Membrane</keyword>